<evidence type="ECO:0000313" key="2">
    <source>
        <dbReference type="Proteomes" id="UP000830375"/>
    </source>
</evidence>
<reference evidence="1 2" key="1">
    <citation type="submission" date="2022-01" db="EMBL/GenBank/DDBJ databases">
        <title>A high-quality chromosome-level genome assembly of rohu carp, Labeo rohita.</title>
        <authorList>
            <person name="Arick M.A. II"/>
            <person name="Hsu C.-Y."/>
            <person name="Magbanua Z."/>
            <person name="Pechanova O."/>
            <person name="Grover C."/>
            <person name="Miller E."/>
            <person name="Thrash A."/>
            <person name="Ezzel L."/>
            <person name="Alam S."/>
            <person name="Benzie J."/>
            <person name="Hamilton M."/>
            <person name="Karsi A."/>
            <person name="Lawrence M.L."/>
            <person name="Peterson D.G."/>
        </authorList>
    </citation>
    <scope>NUCLEOTIDE SEQUENCE [LARGE SCALE GENOMIC DNA]</scope>
    <source>
        <strain evidence="2">BAU-BD-2019</strain>
        <tissue evidence="1">Blood</tissue>
    </source>
</reference>
<dbReference type="Proteomes" id="UP000830375">
    <property type="component" value="Unassembled WGS sequence"/>
</dbReference>
<accession>A0ABQ8KYP2</accession>
<evidence type="ECO:0000313" key="1">
    <source>
        <dbReference type="EMBL" id="KAI2642407.1"/>
    </source>
</evidence>
<keyword evidence="2" id="KW-1185">Reference proteome</keyword>
<sequence length="284" mass="33388">MREREEQIGGTILNHVTCYNYLGLTISASGQFNTAIKDLTDKARRVFYSIRRPLFKFNPSIKLWLKIFDSIIKPILLYGSEIWGPKFKLNYETWDKNPVEIFHLEFCKNILGIHRNAPNLGCRAELGFTITVLSLIGKNTQRQKVTQVKKLTYFYSIKSDYKLAPYLSSIKNYGHRKLLTKYRLSEHILSVETGRHKQSWRARELRLCSHCTESLIEDELHFLTECSKYKHIRDAYFKQIALVSPEFQQTSNTEKLSYILGEKEKCIHLATQYVYSCHQMREKD</sequence>
<name>A0ABQ8KYP2_LABRO</name>
<organism evidence="1 2">
    <name type="scientific">Labeo rohita</name>
    <name type="common">Indian major carp</name>
    <name type="synonym">Cyprinus rohita</name>
    <dbReference type="NCBI Taxonomy" id="84645"/>
    <lineage>
        <taxon>Eukaryota</taxon>
        <taxon>Metazoa</taxon>
        <taxon>Chordata</taxon>
        <taxon>Craniata</taxon>
        <taxon>Vertebrata</taxon>
        <taxon>Euteleostomi</taxon>
        <taxon>Actinopterygii</taxon>
        <taxon>Neopterygii</taxon>
        <taxon>Teleostei</taxon>
        <taxon>Ostariophysi</taxon>
        <taxon>Cypriniformes</taxon>
        <taxon>Cyprinidae</taxon>
        <taxon>Labeoninae</taxon>
        <taxon>Labeonini</taxon>
        <taxon>Labeo</taxon>
    </lineage>
</organism>
<evidence type="ECO:0008006" key="3">
    <source>
        <dbReference type="Google" id="ProtNLM"/>
    </source>
</evidence>
<dbReference type="EMBL" id="JACTAM010002852">
    <property type="protein sequence ID" value="KAI2642407.1"/>
    <property type="molecule type" value="Genomic_DNA"/>
</dbReference>
<protein>
    <recommendedName>
        <fullName evidence="3">Reverse transcriptase</fullName>
    </recommendedName>
</protein>
<comment type="caution">
    <text evidence="1">The sequence shown here is derived from an EMBL/GenBank/DDBJ whole genome shotgun (WGS) entry which is preliminary data.</text>
</comment>
<gene>
    <name evidence="1" type="ORF">H4Q32_030857</name>
</gene>
<proteinExistence type="predicted"/>